<evidence type="ECO:0000313" key="4">
    <source>
        <dbReference type="Proteomes" id="UP000184301"/>
    </source>
</evidence>
<evidence type="ECO:0000259" key="2">
    <source>
        <dbReference type="PROSITE" id="PS50943"/>
    </source>
</evidence>
<dbReference type="Gene3D" id="1.10.260.40">
    <property type="entry name" value="lambda repressor-like DNA-binding domains"/>
    <property type="match status" value="1"/>
</dbReference>
<dbReference type="SMART" id="SM00530">
    <property type="entry name" value="HTH_XRE"/>
    <property type="match status" value="1"/>
</dbReference>
<dbReference type="AlphaFoldDB" id="A0A1M6P282"/>
<dbReference type="EMBL" id="FQZY01000026">
    <property type="protein sequence ID" value="SHK02117.1"/>
    <property type="molecule type" value="Genomic_DNA"/>
</dbReference>
<dbReference type="InterPro" id="IPR001387">
    <property type="entry name" value="Cro/C1-type_HTH"/>
</dbReference>
<dbReference type="GO" id="GO:0005829">
    <property type="term" value="C:cytosol"/>
    <property type="evidence" value="ECO:0007669"/>
    <property type="project" value="TreeGrafter"/>
</dbReference>
<dbReference type="PROSITE" id="PS50943">
    <property type="entry name" value="HTH_CROC1"/>
    <property type="match status" value="1"/>
</dbReference>
<organism evidence="3 4">
    <name type="scientific">Hespellia stercorisuis DSM 15480</name>
    <dbReference type="NCBI Taxonomy" id="1121950"/>
    <lineage>
        <taxon>Bacteria</taxon>
        <taxon>Bacillati</taxon>
        <taxon>Bacillota</taxon>
        <taxon>Clostridia</taxon>
        <taxon>Lachnospirales</taxon>
        <taxon>Lachnospiraceae</taxon>
        <taxon>Hespellia</taxon>
    </lineage>
</organism>
<dbReference type="Proteomes" id="UP000184301">
    <property type="component" value="Unassembled WGS sequence"/>
</dbReference>
<sequence length="206" mass="23728">MALMVHNPFGQDAADFNEETSAERIGRRIRAIRTEKGMSQAELGQALGLTADRIQKYENGARKPKFDMLKQIAYVLGVETIALMDPVVSNYIGAMFAFFEMEDLYELEVKKEGAKYSIQFGNGFTGTMNDYLKEWYDERETIKTRLEIATPEEKEAILAEYHNWERTFPKALTDRTAKMFQKKRIESTIAELQEKLEKLDDKGTTE</sequence>
<dbReference type="OrthoDB" id="9785138at2"/>
<protein>
    <submittedName>
        <fullName evidence="3">Helix-turn-helix domain-containing protein</fullName>
    </submittedName>
</protein>
<gene>
    <name evidence="3" type="ORF">SAMN02745243_01988</name>
</gene>
<accession>A0A1M6P282</accession>
<dbReference type="Pfam" id="PF01381">
    <property type="entry name" value="HTH_3"/>
    <property type="match status" value="1"/>
</dbReference>
<keyword evidence="1" id="KW-0238">DNA-binding</keyword>
<evidence type="ECO:0000313" key="3">
    <source>
        <dbReference type="EMBL" id="SHK02117.1"/>
    </source>
</evidence>
<feature type="domain" description="HTH cro/C1-type" evidence="2">
    <location>
        <begin position="29"/>
        <end position="83"/>
    </location>
</feature>
<dbReference type="InterPro" id="IPR010982">
    <property type="entry name" value="Lambda_DNA-bd_dom_sf"/>
</dbReference>
<dbReference type="SUPFAM" id="SSF47413">
    <property type="entry name" value="lambda repressor-like DNA-binding domains"/>
    <property type="match status" value="1"/>
</dbReference>
<dbReference type="PANTHER" id="PTHR46797:SF1">
    <property type="entry name" value="METHYLPHOSPHONATE SYNTHASE"/>
    <property type="match status" value="1"/>
</dbReference>
<dbReference type="GO" id="GO:0003677">
    <property type="term" value="F:DNA binding"/>
    <property type="evidence" value="ECO:0007669"/>
    <property type="project" value="UniProtKB-KW"/>
</dbReference>
<name>A0A1M6P282_9FIRM</name>
<dbReference type="RefSeq" id="WP_073109434.1">
    <property type="nucleotide sequence ID" value="NZ_FQZY01000026.1"/>
</dbReference>
<dbReference type="InterPro" id="IPR050807">
    <property type="entry name" value="TransReg_Diox_bact_type"/>
</dbReference>
<keyword evidence="4" id="KW-1185">Reference proteome</keyword>
<dbReference type="GO" id="GO:0003700">
    <property type="term" value="F:DNA-binding transcription factor activity"/>
    <property type="evidence" value="ECO:0007669"/>
    <property type="project" value="TreeGrafter"/>
</dbReference>
<dbReference type="STRING" id="1121950.SAMN02745243_01988"/>
<dbReference type="CDD" id="cd00093">
    <property type="entry name" value="HTH_XRE"/>
    <property type="match status" value="1"/>
</dbReference>
<evidence type="ECO:0000256" key="1">
    <source>
        <dbReference type="ARBA" id="ARBA00023125"/>
    </source>
</evidence>
<dbReference type="PANTHER" id="PTHR46797">
    <property type="entry name" value="HTH-TYPE TRANSCRIPTIONAL REGULATOR"/>
    <property type="match status" value="1"/>
</dbReference>
<reference evidence="3 4" key="1">
    <citation type="submission" date="2016-11" db="EMBL/GenBank/DDBJ databases">
        <authorList>
            <person name="Jaros S."/>
            <person name="Januszkiewicz K."/>
            <person name="Wedrychowicz H."/>
        </authorList>
    </citation>
    <scope>NUCLEOTIDE SEQUENCE [LARGE SCALE GENOMIC DNA]</scope>
    <source>
        <strain evidence="3 4">DSM 15480</strain>
    </source>
</reference>
<proteinExistence type="predicted"/>